<protein>
    <submittedName>
        <fullName evidence="1">Uncharacterized protein</fullName>
    </submittedName>
</protein>
<keyword evidence="2" id="KW-1185">Reference proteome</keyword>
<sequence>MRTALDALLDHPQAQGGAQVNIPLDVLARAVPAPLHHPLPRAVHT</sequence>
<gene>
    <name evidence="1" type="ORF">C8D87_103482</name>
</gene>
<reference evidence="1 2" key="1">
    <citation type="submission" date="2018-06" db="EMBL/GenBank/DDBJ databases">
        <title>Genomic Encyclopedia of Type Strains, Phase IV (KMG-IV): sequencing the most valuable type-strain genomes for metagenomic binning, comparative biology and taxonomic classification.</title>
        <authorList>
            <person name="Goeker M."/>
        </authorList>
    </citation>
    <scope>NUCLEOTIDE SEQUENCE [LARGE SCALE GENOMIC DNA]</scope>
    <source>
        <strain evidence="1 2">DSM 45479</strain>
    </source>
</reference>
<evidence type="ECO:0000313" key="2">
    <source>
        <dbReference type="Proteomes" id="UP000248714"/>
    </source>
</evidence>
<comment type="caution">
    <text evidence="1">The sequence shown here is derived from an EMBL/GenBank/DDBJ whole genome shotgun (WGS) entry which is preliminary data.</text>
</comment>
<dbReference type="Proteomes" id="UP000248714">
    <property type="component" value="Unassembled WGS sequence"/>
</dbReference>
<dbReference type="EMBL" id="QLTT01000003">
    <property type="protein sequence ID" value="RAS67143.1"/>
    <property type="molecule type" value="Genomic_DNA"/>
</dbReference>
<proteinExistence type="predicted"/>
<organism evidence="1 2">
    <name type="scientific">Lentzea atacamensis</name>
    <dbReference type="NCBI Taxonomy" id="531938"/>
    <lineage>
        <taxon>Bacteria</taxon>
        <taxon>Bacillati</taxon>
        <taxon>Actinomycetota</taxon>
        <taxon>Actinomycetes</taxon>
        <taxon>Pseudonocardiales</taxon>
        <taxon>Pseudonocardiaceae</taxon>
        <taxon>Lentzea</taxon>
    </lineage>
</organism>
<name>A0ABX9EB67_9PSEU</name>
<accession>A0ABX9EB67</accession>
<evidence type="ECO:0000313" key="1">
    <source>
        <dbReference type="EMBL" id="RAS67143.1"/>
    </source>
</evidence>